<keyword evidence="1" id="KW-1133">Transmembrane helix</keyword>
<keyword evidence="3" id="KW-1185">Reference proteome</keyword>
<proteinExistence type="predicted"/>
<dbReference type="EMBL" id="CP104003">
    <property type="protein sequence ID" value="UWM52894.1"/>
    <property type="molecule type" value="Genomic_DNA"/>
</dbReference>
<sequence length="51" mass="5276">MSQAEAEPDPTLPTAWIVMFLLLVLGLGAAAVLFVGGDLIAGGFVQAPFLF</sequence>
<protein>
    <submittedName>
        <fullName evidence="2">Uncharacterized protein</fullName>
    </submittedName>
</protein>
<keyword evidence="1" id="KW-0812">Transmembrane</keyword>
<gene>
    <name evidence="2" type="ORF">N0B31_12120</name>
</gene>
<dbReference type="Proteomes" id="UP001057580">
    <property type="component" value="Chromosome"/>
</dbReference>
<evidence type="ECO:0000256" key="1">
    <source>
        <dbReference type="SAM" id="Phobius"/>
    </source>
</evidence>
<name>A0A9E7U9J2_9EURY</name>
<dbReference type="GeneID" id="74943180"/>
<keyword evidence="1" id="KW-0472">Membrane</keyword>
<evidence type="ECO:0000313" key="3">
    <source>
        <dbReference type="Proteomes" id="UP001057580"/>
    </source>
</evidence>
<dbReference type="KEGG" id="ssai:N0B31_12120"/>
<dbReference type="AlphaFoldDB" id="A0A9E7U9J2"/>
<evidence type="ECO:0000313" key="2">
    <source>
        <dbReference type="EMBL" id="UWM52894.1"/>
    </source>
</evidence>
<feature type="transmembrane region" description="Helical" evidence="1">
    <location>
        <begin position="15"/>
        <end position="36"/>
    </location>
</feature>
<accession>A0A9E7U9J2</accession>
<dbReference type="RefSeq" id="WP_260591889.1">
    <property type="nucleotide sequence ID" value="NZ_CP104003.1"/>
</dbReference>
<organism evidence="2 3">
    <name type="scientific">Salinirubellus salinus</name>
    <dbReference type="NCBI Taxonomy" id="1364945"/>
    <lineage>
        <taxon>Archaea</taxon>
        <taxon>Methanobacteriati</taxon>
        <taxon>Methanobacteriota</taxon>
        <taxon>Stenosarchaea group</taxon>
        <taxon>Halobacteria</taxon>
        <taxon>Halobacteriales</taxon>
        <taxon>Natronomonadaceae</taxon>
        <taxon>Salinirubellus</taxon>
    </lineage>
</organism>
<reference evidence="2" key="1">
    <citation type="submission" date="2022-09" db="EMBL/GenBank/DDBJ databases">
        <title>Diverse halophilic archaea isolated from saline environments.</title>
        <authorList>
            <person name="Cui H.-L."/>
        </authorList>
    </citation>
    <scope>NUCLEOTIDE SEQUENCE</scope>
    <source>
        <strain evidence="2">ZS-35-S2</strain>
    </source>
</reference>